<keyword evidence="2" id="KW-1185">Reference proteome</keyword>
<evidence type="ECO:0000313" key="2">
    <source>
        <dbReference type="Proteomes" id="UP000239589"/>
    </source>
</evidence>
<reference evidence="1 2" key="1">
    <citation type="submission" date="2018-02" db="EMBL/GenBank/DDBJ databases">
        <title>Discovery of a pederin family compound in a non-symbiotic bloom-forming cyanobacterium.</title>
        <authorList>
            <person name="Kust A."/>
            <person name="Mares J."/>
            <person name="Jokela J."/>
            <person name="Urajova P."/>
            <person name="Hajek J."/>
            <person name="Saurav K."/>
            <person name="Voracova K."/>
            <person name="Fewer D.P."/>
            <person name="Haapaniemi E."/>
            <person name="Permi P."/>
            <person name="Rehakova K."/>
            <person name="Sivonen K."/>
            <person name="Hrouzek P."/>
        </authorList>
    </citation>
    <scope>NUCLEOTIDE SEQUENCE [LARGE SCALE GENOMIC DNA]</scope>
    <source>
        <strain evidence="1 2">CHARLIE-1</strain>
    </source>
</reference>
<dbReference type="EMBL" id="PGEM01000036">
    <property type="protein sequence ID" value="PPJ64169.1"/>
    <property type="molecule type" value="Genomic_DNA"/>
</dbReference>
<proteinExistence type="predicted"/>
<dbReference type="Proteomes" id="UP000239589">
    <property type="component" value="Unassembled WGS sequence"/>
</dbReference>
<protein>
    <submittedName>
        <fullName evidence="1">Uncharacterized protein</fullName>
    </submittedName>
</protein>
<comment type="caution">
    <text evidence="1">The sequence shown here is derived from an EMBL/GenBank/DDBJ whole genome shotgun (WGS) entry which is preliminary data.</text>
</comment>
<name>A0A2S6CWR7_9CYAN</name>
<sequence length="101" mass="11446">MYFGFNYPNIARKFNITIYNLDVLRILNRLDCPLNLPTLGDFEVNSSPELGVRGQFAKFDHLCVHRSAENGDFKASLLAGERFGEGFIYTLTTAVEKLIQV</sequence>
<evidence type="ECO:0000313" key="1">
    <source>
        <dbReference type="EMBL" id="PPJ64169.1"/>
    </source>
</evidence>
<organism evidence="1 2">
    <name type="scientific">Cuspidothrix issatschenkoi CHARLIE-1</name>
    <dbReference type="NCBI Taxonomy" id="2052836"/>
    <lineage>
        <taxon>Bacteria</taxon>
        <taxon>Bacillati</taxon>
        <taxon>Cyanobacteriota</taxon>
        <taxon>Cyanophyceae</taxon>
        <taxon>Nostocales</taxon>
        <taxon>Aphanizomenonaceae</taxon>
        <taxon>Cuspidothrix</taxon>
    </lineage>
</organism>
<gene>
    <name evidence="1" type="ORF">CUN59_06275</name>
</gene>
<dbReference type="AlphaFoldDB" id="A0A2S6CWR7"/>
<accession>A0A2S6CWR7</accession>